<keyword evidence="4" id="KW-0175">Coiled coil</keyword>
<keyword evidence="6" id="KW-1133">Transmembrane helix</keyword>
<keyword evidence="1 3" id="KW-0853">WD repeat</keyword>
<feature type="transmembrane region" description="Helical" evidence="6">
    <location>
        <begin position="1050"/>
        <end position="1069"/>
    </location>
</feature>
<evidence type="ECO:0000256" key="4">
    <source>
        <dbReference type="SAM" id="Coils"/>
    </source>
</evidence>
<dbReference type="Gene3D" id="2.130.10.10">
    <property type="entry name" value="YVTN repeat-like/Quinoprotein amine dehydrogenase"/>
    <property type="match status" value="3"/>
</dbReference>
<dbReference type="InterPro" id="IPR019775">
    <property type="entry name" value="WD40_repeat_CS"/>
</dbReference>
<feature type="transmembrane region" description="Helical" evidence="6">
    <location>
        <begin position="1090"/>
        <end position="1114"/>
    </location>
</feature>
<evidence type="ECO:0000256" key="6">
    <source>
        <dbReference type="SAM" id="Phobius"/>
    </source>
</evidence>
<dbReference type="GO" id="GO:0030515">
    <property type="term" value="F:snoRNA binding"/>
    <property type="evidence" value="ECO:0007669"/>
    <property type="project" value="TreeGrafter"/>
</dbReference>
<dbReference type="SMART" id="SM00320">
    <property type="entry name" value="WD40"/>
    <property type="match status" value="10"/>
</dbReference>
<dbReference type="EMBL" id="LT608277">
    <property type="protein sequence ID" value="SCM18187.1"/>
    <property type="molecule type" value="Genomic_DNA"/>
</dbReference>
<feature type="repeat" description="WD" evidence="3">
    <location>
        <begin position="807"/>
        <end position="848"/>
    </location>
</feature>
<feature type="repeat" description="WD" evidence="3">
    <location>
        <begin position="105"/>
        <end position="145"/>
    </location>
</feature>
<dbReference type="SUPFAM" id="SSF50978">
    <property type="entry name" value="WD40 repeat-like"/>
    <property type="match status" value="2"/>
</dbReference>
<dbReference type="PROSITE" id="PS50294">
    <property type="entry name" value="WD_REPEATS_REGION"/>
    <property type="match status" value="2"/>
</dbReference>
<keyword evidence="6" id="KW-0812">Transmembrane</keyword>
<dbReference type="PROSITE" id="PS50082">
    <property type="entry name" value="WD_REPEATS_2"/>
    <property type="match status" value="3"/>
</dbReference>
<dbReference type="InterPro" id="IPR015943">
    <property type="entry name" value="WD40/YVTN_repeat-like_dom_sf"/>
</dbReference>
<dbReference type="PROSITE" id="PS00678">
    <property type="entry name" value="WD_REPEATS_1"/>
    <property type="match status" value="3"/>
</dbReference>
<keyword evidence="2" id="KW-0677">Repeat</keyword>
<evidence type="ECO:0000313" key="7">
    <source>
        <dbReference type="EMBL" id="SCM18187.1"/>
    </source>
</evidence>
<feature type="region of interest" description="Disordered" evidence="5">
    <location>
        <begin position="506"/>
        <end position="571"/>
    </location>
</feature>
<dbReference type="AlphaFoldDB" id="A0A1D3LWQ9"/>
<dbReference type="Pfam" id="PF25173">
    <property type="entry name" value="Beta-prop_WDR3_1st"/>
    <property type="match status" value="1"/>
</dbReference>
<dbReference type="GO" id="GO:0032040">
    <property type="term" value="C:small-subunit processome"/>
    <property type="evidence" value="ECO:0007669"/>
    <property type="project" value="TreeGrafter"/>
</dbReference>
<feature type="repeat" description="WD" evidence="3">
    <location>
        <begin position="146"/>
        <end position="197"/>
    </location>
</feature>
<evidence type="ECO:0000256" key="1">
    <source>
        <dbReference type="ARBA" id="ARBA00022574"/>
    </source>
</evidence>
<accession>A0A1D3LWQ9</accession>
<dbReference type="PANTHER" id="PTHR19853">
    <property type="entry name" value="WD REPEAT CONTAINING PROTEIN 3 WDR3"/>
    <property type="match status" value="1"/>
</dbReference>
<dbReference type="InterPro" id="IPR001680">
    <property type="entry name" value="WD40_rpt"/>
</dbReference>
<dbReference type="GO" id="GO:0034388">
    <property type="term" value="C:Pwp2p-containing subcomplex of 90S preribosome"/>
    <property type="evidence" value="ECO:0007669"/>
    <property type="project" value="TreeGrafter"/>
</dbReference>
<evidence type="ECO:0000256" key="3">
    <source>
        <dbReference type="PROSITE-ProRule" id="PRU00221"/>
    </source>
</evidence>
<protein>
    <submittedName>
        <fullName evidence="7">U3 small nucleolar RNA-associated protein 12, putative</fullName>
    </submittedName>
</protein>
<feature type="compositionally biased region" description="Acidic residues" evidence="5">
    <location>
        <begin position="513"/>
        <end position="565"/>
    </location>
</feature>
<sequence length="1192" mass="139754">MVKSYDRYEFEDCFGIVNSRSSNCIFFNTNHILTGHDEEVSLWNIQEKEIKKKMTIPFVPPYYFFTYHVTYMCLSEKNKNILAVGYMNGSIRLFDIFQNKILSTFSGHTSAICKLKFNKGNYLCSCSKDTNIILWDIVNDKGMYKLEGHTNAVNDIEFLEIENSDVDNFINNNLLVSASKDGLIKLWDLNIQMCVQTIVDCEDEINCLVVNETNTRLIVACNNTLRIYKIDLFSNIKDKFTNSKIYISFLSVIKRSNNCKIVNMKICLLVEDNRGQKPEDIQLLMSQNEESIDDLINNEQTNGNNENSKDIEQEKKINILNNSLDNTNRICNRTSYSINGDNNGILICCSNLKKIEIYKINSIQNQKKSEKKKKKRYIAKLKKKKNDIINEQTKILKFKGKTSIDYINITQKLNQIEYELSIHNKYDIHTVKDEIKYVFHYTCKYKLQNIDIYKKRKTDTCAYLLVSYTTNSLNVFQINLFDILNNQDMFILKKDESQQGINSLSMANQTGEEKEDENDEEKEDENDEEKEDENDEEKEDENDEEKEDENDEDENDDDENDEDENGEKNELTEKIVEKVIYDYSKCLKEICQINNGHSNSVDFINLSENNEYLISICKKCVKIWNLKNYQNIITLKLEGCTSAIFCEQDEYIIISNDVGEIMLYELKNIELKYIFKVHANKIITLCQNPKQKMNFLSVGMENYLKIFRLINENTSNNIEGKENDKSYLYNEKPFMNNKDEDSSSDDEKEKINSNKNTIRFKEIDYYNLTDKVSCAMYSPNGQYICIGYLNNLIEVLYSDTLKLHLTLYGHSLPITCMDISKDNKILASSSSDKFLFIWNLEYGSINKRLHINCDVLTKIKFFNETNNLISISSDGYIKMWDAIKFQCICTIDGRFGNLTSLIINLDDNFFITSGSHKSIRCWKRGDDLIFLEEEKEKELNLEIEKEATRNDLSYPSSIEKNVILNKATIKTIEVIKSSEKLIEYLDIVEEEITLLETYYKNLTEYQEAKIKNELPNFVEPPNKPNSRPELLNQNPYEFIVKLMCNIKNNILNEILISLPFAYAYKLLIYMKTYLMSFYFFQKIQENYNKYLVCGSFNFHVEYVINIILSIINIYRNQFLFDTNFRFLLYELHQLIIPNLKKNADICTFNQTTLNFLSNAIDDDEINDELNFDLNSKQKEDKFKHHKIEKQTQ</sequence>
<reference evidence="7 8" key="1">
    <citation type="submission" date="2016-08" db="EMBL/GenBank/DDBJ databases">
        <authorList>
            <consortium name="Pathogen Informatics"/>
        </authorList>
    </citation>
    <scope>NUCLEOTIDE SEQUENCE [LARGE SCALE GENOMIC DNA]</scope>
    <source>
        <strain evidence="7 8">SP11 RLL</strain>
    </source>
</reference>
<name>A0A1D3LWQ9_PLABE</name>
<dbReference type="Proteomes" id="UP000219974">
    <property type="component" value="Chromosome 13"/>
</dbReference>
<evidence type="ECO:0000313" key="8">
    <source>
        <dbReference type="Proteomes" id="UP000219974"/>
    </source>
</evidence>
<evidence type="ECO:0000256" key="2">
    <source>
        <dbReference type="ARBA" id="ARBA00022737"/>
    </source>
</evidence>
<dbReference type="VEuPathDB" id="PlasmoDB:PBANKA_1311800"/>
<dbReference type="PANTHER" id="PTHR19853:SF0">
    <property type="entry name" value="WD REPEAT-CONTAINING PROTEIN 3"/>
    <property type="match status" value="1"/>
</dbReference>
<dbReference type="InterPro" id="IPR036322">
    <property type="entry name" value="WD40_repeat_dom_sf"/>
</dbReference>
<feature type="coiled-coil region" evidence="4">
    <location>
        <begin position="360"/>
        <end position="387"/>
    </location>
</feature>
<dbReference type="GO" id="GO:0030490">
    <property type="term" value="P:maturation of SSU-rRNA"/>
    <property type="evidence" value="ECO:0007669"/>
    <property type="project" value="TreeGrafter"/>
</dbReference>
<organism evidence="7 8">
    <name type="scientific">Plasmodium berghei</name>
    <dbReference type="NCBI Taxonomy" id="5821"/>
    <lineage>
        <taxon>Eukaryota</taxon>
        <taxon>Sar</taxon>
        <taxon>Alveolata</taxon>
        <taxon>Apicomplexa</taxon>
        <taxon>Aconoidasida</taxon>
        <taxon>Haemosporida</taxon>
        <taxon>Plasmodiidae</taxon>
        <taxon>Plasmodium</taxon>
        <taxon>Plasmodium (Vinckeia)</taxon>
    </lineage>
</organism>
<evidence type="ECO:0000256" key="5">
    <source>
        <dbReference type="SAM" id="MobiDB-lite"/>
    </source>
</evidence>
<dbReference type="InterPro" id="IPR051570">
    <property type="entry name" value="TBC1_cilium_biogenesis"/>
</dbReference>
<gene>
    <name evidence="7" type="primary">UTP12</name>
    <name evidence="7" type="ORF">PBSP11RLL_000361400</name>
</gene>
<dbReference type="Pfam" id="PF25172">
    <property type="entry name" value="Beta-prop_WDR3_2nd"/>
    <property type="match status" value="1"/>
</dbReference>
<proteinExistence type="predicted"/>
<keyword evidence="6" id="KW-0472">Membrane</keyword>